<accession>A0A8J6PJ18</accession>
<dbReference type="InterPro" id="IPR028011">
    <property type="entry name" value="DUF4476"/>
</dbReference>
<dbReference type="AlphaFoldDB" id="A0A8J6PJ18"/>
<protein>
    <submittedName>
        <fullName evidence="3">DUF4476 domain-containing protein</fullName>
    </submittedName>
</protein>
<evidence type="ECO:0000256" key="1">
    <source>
        <dbReference type="SAM" id="SignalP"/>
    </source>
</evidence>
<evidence type="ECO:0000313" key="3">
    <source>
        <dbReference type="EMBL" id="MBC9811970.1"/>
    </source>
</evidence>
<evidence type="ECO:0000259" key="2">
    <source>
        <dbReference type="Pfam" id="PF14771"/>
    </source>
</evidence>
<keyword evidence="1" id="KW-0732">Signal</keyword>
<keyword evidence="4" id="KW-1185">Reference proteome</keyword>
<reference evidence="3" key="1">
    <citation type="submission" date="2020-09" db="EMBL/GenBank/DDBJ databases">
        <title>Taishania pollutisoli gen. nov., sp. nov., Isolated from Tetrabromobisphenol A-Contaminated Soil.</title>
        <authorList>
            <person name="Chen Q."/>
        </authorList>
    </citation>
    <scope>NUCLEOTIDE SEQUENCE</scope>
    <source>
        <strain evidence="3">CZZ-1</strain>
    </source>
</reference>
<dbReference type="EMBL" id="JACVEL010000003">
    <property type="protein sequence ID" value="MBC9811970.1"/>
    <property type="molecule type" value="Genomic_DNA"/>
</dbReference>
<comment type="caution">
    <text evidence="3">The sequence shown here is derived from an EMBL/GenBank/DDBJ whole genome shotgun (WGS) entry which is preliminary data.</text>
</comment>
<organism evidence="3 4">
    <name type="scientific">Taishania pollutisoli</name>
    <dbReference type="NCBI Taxonomy" id="2766479"/>
    <lineage>
        <taxon>Bacteria</taxon>
        <taxon>Pseudomonadati</taxon>
        <taxon>Bacteroidota</taxon>
        <taxon>Flavobacteriia</taxon>
        <taxon>Flavobacteriales</taxon>
        <taxon>Crocinitomicaceae</taxon>
        <taxon>Taishania</taxon>
    </lineage>
</organism>
<sequence length="248" mass="27693">MRTIFTFAIAFVLCFTSTASELFIRVNATGEYSVTVYDQTHQNRNNVYQFAGLPGGITSVMIVNKHTNTLLYNGTLSLMQNERVIVQVNGFGNLSILQRVPIQEVNWYTTVVANDPYAGTWPGTTWPGNPNPGNPYPGYPYPNGPYPGGNFPGQTVGNTSSYHLFLNTLRNEAMDSNKLRMAKNYVASNPLTAEQIAGISREFSFDNNRLDFAKHAYASCYDKNNYFLLKDTFTFSSNYNNLLNHIGG</sequence>
<feature type="chain" id="PRO_5035267556" evidence="1">
    <location>
        <begin position="20"/>
        <end position="248"/>
    </location>
</feature>
<proteinExistence type="predicted"/>
<feature type="domain" description="DUF4476" evidence="2">
    <location>
        <begin position="162"/>
        <end position="242"/>
    </location>
</feature>
<evidence type="ECO:0000313" key="4">
    <source>
        <dbReference type="Proteomes" id="UP000652681"/>
    </source>
</evidence>
<name>A0A8J6PJ18_9FLAO</name>
<dbReference type="Pfam" id="PF14771">
    <property type="entry name" value="DUF4476"/>
    <property type="match status" value="1"/>
</dbReference>
<dbReference type="Proteomes" id="UP000652681">
    <property type="component" value="Unassembled WGS sequence"/>
</dbReference>
<dbReference type="RefSeq" id="WP_216713734.1">
    <property type="nucleotide sequence ID" value="NZ_JACVEL010000003.1"/>
</dbReference>
<gene>
    <name evidence="3" type="ORF">H9Y05_05710</name>
</gene>
<feature type="signal peptide" evidence="1">
    <location>
        <begin position="1"/>
        <end position="19"/>
    </location>
</feature>